<reference evidence="2" key="1">
    <citation type="submission" date="2022-10" db="EMBL/GenBank/DDBJ databases">
        <title>The WGS of Solirubrobacter sp. CPCC 204708.</title>
        <authorList>
            <person name="Jiang Z."/>
        </authorList>
    </citation>
    <scope>NUCLEOTIDE SEQUENCE</scope>
    <source>
        <strain evidence="2">CPCC 204708</strain>
    </source>
</reference>
<accession>A0ABT4RE45</accession>
<evidence type="ECO:0000313" key="3">
    <source>
        <dbReference type="Proteomes" id="UP001147700"/>
    </source>
</evidence>
<evidence type="ECO:0000313" key="2">
    <source>
        <dbReference type="EMBL" id="MDA0136600.1"/>
    </source>
</evidence>
<dbReference type="RefSeq" id="WP_202952205.1">
    <property type="nucleotide sequence ID" value="NZ_JAPCID010000005.1"/>
</dbReference>
<proteinExistence type="predicted"/>
<evidence type="ECO:0000256" key="1">
    <source>
        <dbReference type="SAM" id="MobiDB-lite"/>
    </source>
</evidence>
<keyword evidence="3" id="KW-1185">Reference proteome</keyword>
<organism evidence="2 3">
    <name type="scientific">Solirubrobacter deserti</name>
    <dbReference type="NCBI Taxonomy" id="2282478"/>
    <lineage>
        <taxon>Bacteria</taxon>
        <taxon>Bacillati</taxon>
        <taxon>Actinomycetota</taxon>
        <taxon>Thermoleophilia</taxon>
        <taxon>Solirubrobacterales</taxon>
        <taxon>Solirubrobacteraceae</taxon>
        <taxon>Solirubrobacter</taxon>
    </lineage>
</organism>
<feature type="compositionally biased region" description="Basic and acidic residues" evidence="1">
    <location>
        <begin position="76"/>
        <end position="89"/>
    </location>
</feature>
<sequence length="95" mass="10553">MAWDDTIRAGERIQVTDTVTFAPAEGWGLVRGFRTMDVTAGGERSLHESAVINDGVTFFVQTRDWTGTPRAAARPGHQDHDDAERREGFHVSTRP</sequence>
<name>A0ABT4RE45_9ACTN</name>
<dbReference type="EMBL" id="JAPCID010000005">
    <property type="protein sequence ID" value="MDA0136600.1"/>
    <property type="molecule type" value="Genomic_DNA"/>
</dbReference>
<protein>
    <recommendedName>
        <fullName evidence="4">MaoC family dehydratase</fullName>
    </recommendedName>
</protein>
<dbReference type="Proteomes" id="UP001147700">
    <property type="component" value="Unassembled WGS sequence"/>
</dbReference>
<gene>
    <name evidence="2" type="ORF">OJ962_03765</name>
</gene>
<comment type="caution">
    <text evidence="2">The sequence shown here is derived from an EMBL/GenBank/DDBJ whole genome shotgun (WGS) entry which is preliminary data.</text>
</comment>
<evidence type="ECO:0008006" key="4">
    <source>
        <dbReference type="Google" id="ProtNLM"/>
    </source>
</evidence>
<feature type="region of interest" description="Disordered" evidence="1">
    <location>
        <begin position="67"/>
        <end position="95"/>
    </location>
</feature>